<protein>
    <submittedName>
        <fullName evidence="1">NADP-dependent oxidoreductase domain-containing protein 1-like</fullName>
    </submittedName>
</protein>
<dbReference type="EMBL" id="LR788554">
    <property type="protein sequence ID" value="CAB3264416.1"/>
    <property type="molecule type" value="mRNA"/>
</dbReference>
<sequence>MPTVAEDIAGYVSADCLVFSFVTGVCLSRLRQMIQHSNIAKMDFTWSLKNAQRAWCLGDDVITALKKEWIAELTCPLSSTSKEECPVWSSPKTLETAVYAALNMCPSLGVTVEETLELLNIVFLTKNDQTCGNTFTWQHFLDEESALFVEKGNLPVFDLFHVGTQDTPFTTFLQSKDENQTHQMLVKKFISIFNRYR</sequence>
<name>A0A6F9DN62_9ASCI</name>
<proteinExistence type="evidence at transcript level"/>
<reference evidence="1" key="1">
    <citation type="submission" date="2020-04" db="EMBL/GenBank/DDBJ databases">
        <authorList>
            <person name="Neveu A P."/>
        </authorList>
    </citation>
    <scope>NUCLEOTIDE SEQUENCE</scope>
    <source>
        <tissue evidence="1">Whole embryo</tissue>
    </source>
</reference>
<dbReference type="AlphaFoldDB" id="A0A6F9DN62"/>
<organism evidence="1">
    <name type="scientific">Phallusia mammillata</name>
    <dbReference type="NCBI Taxonomy" id="59560"/>
    <lineage>
        <taxon>Eukaryota</taxon>
        <taxon>Metazoa</taxon>
        <taxon>Chordata</taxon>
        <taxon>Tunicata</taxon>
        <taxon>Ascidiacea</taxon>
        <taxon>Phlebobranchia</taxon>
        <taxon>Ascidiidae</taxon>
        <taxon>Phallusia</taxon>
    </lineage>
</organism>
<evidence type="ECO:0000313" key="1">
    <source>
        <dbReference type="EMBL" id="CAB3264416.1"/>
    </source>
</evidence>
<gene>
    <name evidence="1" type="primary">Noxred1</name>
</gene>
<accession>A0A6F9DN62</accession>